<organism evidence="6 7">
    <name type="scientific">Methylobrevis pamukkalensis</name>
    <dbReference type="NCBI Taxonomy" id="1439726"/>
    <lineage>
        <taxon>Bacteria</taxon>
        <taxon>Pseudomonadati</taxon>
        <taxon>Pseudomonadota</taxon>
        <taxon>Alphaproteobacteria</taxon>
        <taxon>Hyphomicrobiales</taxon>
        <taxon>Pleomorphomonadaceae</taxon>
        <taxon>Methylobrevis</taxon>
    </lineage>
</organism>
<dbReference type="GO" id="GO:0043565">
    <property type="term" value="F:sequence-specific DNA binding"/>
    <property type="evidence" value="ECO:0007669"/>
    <property type="project" value="InterPro"/>
</dbReference>
<dbReference type="InterPro" id="IPR009057">
    <property type="entry name" value="Homeodomain-like_sf"/>
</dbReference>
<feature type="region of interest" description="Disordered" evidence="4">
    <location>
        <begin position="106"/>
        <end position="125"/>
    </location>
</feature>
<keyword evidence="1" id="KW-0805">Transcription regulation</keyword>
<evidence type="ECO:0000256" key="1">
    <source>
        <dbReference type="ARBA" id="ARBA00023015"/>
    </source>
</evidence>
<dbReference type="Gene3D" id="1.10.10.60">
    <property type="entry name" value="Homeodomain-like"/>
    <property type="match status" value="2"/>
</dbReference>
<comment type="caution">
    <text evidence="6">The sequence shown here is derived from an EMBL/GenBank/DDBJ whole genome shotgun (WGS) entry which is preliminary data.</text>
</comment>
<dbReference type="PROSITE" id="PS01124">
    <property type="entry name" value="HTH_ARAC_FAMILY_2"/>
    <property type="match status" value="1"/>
</dbReference>
<dbReference type="InterPro" id="IPR018060">
    <property type="entry name" value="HTH_AraC"/>
</dbReference>
<dbReference type="SMART" id="SM00342">
    <property type="entry name" value="HTH_ARAC"/>
    <property type="match status" value="1"/>
</dbReference>
<keyword evidence="2" id="KW-0238">DNA-binding</keyword>
<dbReference type="Pfam" id="PF12833">
    <property type="entry name" value="HTH_18"/>
    <property type="match status" value="1"/>
</dbReference>
<gene>
    <name evidence="6" type="primary">melR</name>
    <name evidence="6" type="ORF">A6302_01130</name>
</gene>
<evidence type="ECO:0000313" key="7">
    <source>
        <dbReference type="Proteomes" id="UP000094622"/>
    </source>
</evidence>
<sequence length="125" mass="14084">MWQRRAVLAFVADSIDRSITVEAAAATVRLSASHFSRAFRISFGLTFARYVLERRIDRAKTLLAESVEPIAQVALACGTADQSHFTRLFGREVGVTPLIYRRIHADPARTGDRRRDRPKRDASVK</sequence>
<feature type="domain" description="HTH araC/xylS-type" evidence="5">
    <location>
        <begin position="5"/>
        <end position="103"/>
    </location>
</feature>
<evidence type="ECO:0000256" key="3">
    <source>
        <dbReference type="ARBA" id="ARBA00023163"/>
    </source>
</evidence>
<name>A0A1E3H6X0_9HYPH</name>
<dbReference type="RefSeq" id="WP_069306124.1">
    <property type="nucleotide sequence ID" value="NZ_MCRJ01000019.1"/>
</dbReference>
<evidence type="ECO:0000313" key="6">
    <source>
        <dbReference type="EMBL" id="ODN71526.1"/>
    </source>
</evidence>
<keyword evidence="3" id="KW-0804">Transcription</keyword>
<keyword evidence="7" id="KW-1185">Reference proteome</keyword>
<dbReference type="PANTHER" id="PTHR46796">
    <property type="entry name" value="HTH-TYPE TRANSCRIPTIONAL ACTIVATOR RHAS-RELATED"/>
    <property type="match status" value="1"/>
</dbReference>
<dbReference type="Proteomes" id="UP000094622">
    <property type="component" value="Unassembled WGS sequence"/>
</dbReference>
<proteinExistence type="predicted"/>
<dbReference type="PANTHER" id="PTHR46796:SF14">
    <property type="entry name" value="TRANSCRIPTIONAL REGULATORY PROTEIN"/>
    <property type="match status" value="1"/>
</dbReference>
<dbReference type="EMBL" id="MCRJ01000019">
    <property type="protein sequence ID" value="ODN71526.1"/>
    <property type="molecule type" value="Genomic_DNA"/>
</dbReference>
<dbReference type="AlphaFoldDB" id="A0A1E3H6X0"/>
<dbReference type="OrthoDB" id="9806208at2"/>
<dbReference type="InterPro" id="IPR050204">
    <property type="entry name" value="AraC_XylS_family_regulators"/>
</dbReference>
<dbReference type="GO" id="GO:0003700">
    <property type="term" value="F:DNA-binding transcription factor activity"/>
    <property type="evidence" value="ECO:0007669"/>
    <property type="project" value="InterPro"/>
</dbReference>
<protein>
    <submittedName>
        <fullName evidence="6">Melibiose operon regulatory protein</fullName>
    </submittedName>
</protein>
<reference evidence="6 7" key="1">
    <citation type="submission" date="2016-07" db="EMBL/GenBank/DDBJ databases">
        <title>Draft Genome Sequence of Methylobrevis pamukkalensis PK2.</title>
        <authorList>
            <person name="Vasilenko O.V."/>
            <person name="Doronina N.V."/>
            <person name="Shmareva M.N."/>
            <person name="Tarlachkov S.V."/>
            <person name="Mustakhimov I."/>
            <person name="Trotsenko Y.A."/>
        </authorList>
    </citation>
    <scope>NUCLEOTIDE SEQUENCE [LARGE SCALE GENOMIC DNA]</scope>
    <source>
        <strain evidence="6 7">PK2</strain>
    </source>
</reference>
<accession>A0A1E3H6X0</accession>
<evidence type="ECO:0000256" key="2">
    <source>
        <dbReference type="ARBA" id="ARBA00023125"/>
    </source>
</evidence>
<dbReference type="SUPFAM" id="SSF46689">
    <property type="entry name" value="Homeodomain-like"/>
    <property type="match status" value="2"/>
</dbReference>
<evidence type="ECO:0000259" key="5">
    <source>
        <dbReference type="PROSITE" id="PS01124"/>
    </source>
</evidence>
<evidence type="ECO:0000256" key="4">
    <source>
        <dbReference type="SAM" id="MobiDB-lite"/>
    </source>
</evidence>